<sequence>MSLQNFIAFDLQLSALLDSPPRPDTALPLFRARQQYFADLADYWLASVAPAECRRALMARLLRQQLLAQIALRIDDHTLGSNHAELIAYCVNQPLPSQRQHLPSAQRPQVYRPVLDITTPNWRSYLPGAFVIIEGGPEGSMPDPLKPGDYAVLYTLSHGIEAFDNLGDLHIELCERLDDVYQSQPLLRHMASDHERDRARNAERLRYEWFNDDIVQAQAQVLIDGQRAALTHIWQDAALQSPVDWATLEERLKKAADVLPWADSRSALQTRYGLLLERNSPAWLKNASVQGLTHIMQTLQELVIAIDRAAAPGILSHEQFLDRNGLLAWTRDRLRALLSQRYQLDVDPLDLFVSVTMARQTGPVPFPGVNSAWIPVASRPQVGETIELVRQTYRLDELAMVNIGLLDIDYWLTARVHDKNDTAVPGITPSQVKQIVRELDVGQSYSQYLRTHLLTSPQAQWRRDSYVAISSARMRAELAKARYAGHLLEDPFERGYRWATTVLDHPHSQVRQQLKVQRVSARQLLIGGHTLQGVMLVTPDTPGLTRFLAYTPDAPDRRSWREFRNARHMLRTLRDKPGLREYVKDRLPFTDRKQIENWLTKGGLGAEVQRPRITGDFQQARYLAEVSASLAAVDASTNTKRELLGELSLHALSILLDMISLALPARALVALALGRSILSLIDAGKAFKEEDRIGTLKHIVEAFTHASDAANNIGGTTVMRRAIRAMPTPPPLKLPPAAAVQVNSDKLHYRVDGIHKEGIYEQRSPYPGVSFYYIKDAAGTSYQVAFDGYRWRVVDPRMPDAYTKVAVKRREDGEWVVDSPVLWYDGLPDLQALLEGCQLPGQPAGIRQARIDGLYKMDQQLYLLAGTYALPLRPHLLVNHYHLQIPRQPHSSSTAWAVLRWQDNQWRIRVRQAGRSSDWLALPASHSVSRGSSLSSR</sequence>
<name>A0ACC5UMZ1_9PSED</name>
<keyword evidence="2" id="KW-1185">Reference proteome</keyword>
<organism evidence="1 2">
    <name type="scientific">Pseudomonas kurunegalensis</name>
    <dbReference type="NCBI Taxonomy" id="485880"/>
    <lineage>
        <taxon>Bacteria</taxon>
        <taxon>Pseudomonadati</taxon>
        <taxon>Pseudomonadota</taxon>
        <taxon>Gammaproteobacteria</taxon>
        <taxon>Pseudomonadales</taxon>
        <taxon>Pseudomonadaceae</taxon>
        <taxon>Pseudomonas</taxon>
    </lineage>
</organism>
<dbReference type="EMBL" id="JABWSB020000006">
    <property type="protein sequence ID" value="MBV4515795.1"/>
    <property type="molecule type" value="Genomic_DNA"/>
</dbReference>
<dbReference type="Proteomes" id="UP000624243">
    <property type="component" value="Unassembled WGS sequence"/>
</dbReference>
<evidence type="ECO:0000313" key="2">
    <source>
        <dbReference type="Proteomes" id="UP000624243"/>
    </source>
</evidence>
<comment type="caution">
    <text evidence="1">The sequence shown here is derived from an EMBL/GenBank/DDBJ whole genome shotgun (WGS) entry which is preliminary data.</text>
</comment>
<protein>
    <submittedName>
        <fullName evidence="1">Uncharacterized protein</fullName>
    </submittedName>
</protein>
<accession>A0ACC5UMZ1</accession>
<proteinExistence type="predicted"/>
<reference evidence="1 2" key="1">
    <citation type="journal article" date="2020" name="Microorganisms">
        <title>Reliable Identification of Environmental Pseudomonas Isolates Using the rpoD Gene.</title>
        <authorList>
            <consortium name="The Broad Institute Genome Sequencing Platform"/>
            <person name="Girard L."/>
            <person name="Lood C."/>
            <person name="Rokni-Zadeh H."/>
            <person name="van Noort V."/>
            <person name="Lavigne R."/>
            <person name="De Mot R."/>
        </authorList>
    </citation>
    <scope>NUCLEOTIDE SEQUENCE [LARGE SCALE GENOMIC DNA]</scope>
    <source>
        <strain evidence="1 2">RW1P2</strain>
    </source>
</reference>
<evidence type="ECO:0000313" key="1">
    <source>
        <dbReference type="EMBL" id="MBV4515795.1"/>
    </source>
</evidence>
<gene>
    <name evidence="1" type="ORF">HU758_011310</name>
</gene>